<dbReference type="AlphaFoldDB" id="A0A5E6PVX7"/>
<dbReference type="Proteomes" id="UP000326595">
    <property type="component" value="Chromosome"/>
</dbReference>
<proteinExistence type="predicted"/>
<feature type="region of interest" description="Disordered" evidence="1">
    <location>
        <begin position="203"/>
        <end position="227"/>
    </location>
</feature>
<sequence length="278" mass="30563">MSPLNLDLDELELELEWLPLYGEFAERFTEAIDLVAAGIEMWSPHESEEWAVDVAAEINRKLYNIAQALDRSPALGLAWAVRNAGSWERRATDSQLVAALAMAYGCRAIHALRKWLTHLADDVVEAFGRVRVEDLRVNDPEVYATIVNDCRIECPIAEIEARQSAADLLGRARNSLIFAEFYRNPSIPPEAMARLNEQAVKKSRAATGRKAGARSGAARQEKNAGRDREICDAGRKLLASGRAPSEISGIISRMEVSGSLGSKGVRDVLRKGLVLDPA</sequence>
<evidence type="ECO:0000256" key="1">
    <source>
        <dbReference type="SAM" id="MobiDB-lite"/>
    </source>
</evidence>
<reference evidence="3" key="1">
    <citation type="submission" date="2019-09" db="EMBL/GenBank/DDBJ databases">
        <authorList>
            <person name="Chandra G."/>
            <person name="Truman W A."/>
        </authorList>
    </citation>
    <scope>NUCLEOTIDE SEQUENCE [LARGE SCALE GENOMIC DNA]</scope>
    <source>
        <strain evidence="3">PS652</strain>
    </source>
</reference>
<feature type="compositionally biased region" description="Low complexity" evidence="1">
    <location>
        <begin position="205"/>
        <end position="218"/>
    </location>
</feature>
<dbReference type="EMBL" id="OZ024668">
    <property type="protein sequence ID" value="CAK9887508.1"/>
    <property type="molecule type" value="Genomic_DNA"/>
</dbReference>
<name>A0A5E6PVX7_PSEFL</name>
<evidence type="ECO:0000313" key="3">
    <source>
        <dbReference type="EMBL" id="VVM47781.1"/>
    </source>
</evidence>
<dbReference type="EMBL" id="CABVHG010000003">
    <property type="protein sequence ID" value="VVM47781.1"/>
    <property type="molecule type" value="Genomic_DNA"/>
</dbReference>
<evidence type="ECO:0000313" key="2">
    <source>
        <dbReference type="EMBL" id="CAK9887508.1"/>
    </source>
</evidence>
<accession>A0A5E6PVX7</accession>
<gene>
    <name evidence="2" type="ORF">PS652_00308</name>
    <name evidence="3" type="ORF">PS652_00618</name>
</gene>
<organism evidence="3">
    <name type="scientific">Pseudomonas fluorescens</name>
    <dbReference type="NCBI Taxonomy" id="294"/>
    <lineage>
        <taxon>Bacteria</taxon>
        <taxon>Pseudomonadati</taxon>
        <taxon>Pseudomonadota</taxon>
        <taxon>Gammaproteobacteria</taxon>
        <taxon>Pseudomonadales</taxon>
        <taxon>Pseudomonadaceae</taxon>
        <taxon>Pseudomonas</taxon>
    </lineage>
</organism>
<evidence type="ECO:0000313" key="4">
    <source>
        <dbReference type="Proteomes" id="UP000326595"/>
    </source>
</evidence>
<reference evidence="2 4" key="2">
    <citation type="submission" date="2024-03" db="EMBL/GenBank/DDBJ databases">
        <authorList>
            <person name="Alaster D. Moffat"/>
            <person name="Govind Chandra"/>
            <person name="Andrew W. Truman"/>
        </authorList>
    </citation>
    <scope>NUCLEOTIDE SEQUENCE [LARGE SCALE GENOMIC DNA]</scope>
    <source>
        <strain evidence="2">PS652</strain>
    </source>
</reference>
<protein>
    <submittedName>
        <fullName evidence="3">Uncharacterized protein</fullName>
    </submittedName>
</protein>